<dbReference type="Pfam" id="PF04237">
    <property type="entry name" value="YjbR"/>
    <property type="match status" value="1"/>
</dbReference>
<keyword evidence="1" id="KW-0238">DNA-binding</keyword>
<dbReference type="InterPro" id="IPR058532">
    <property type="entry name" value="YjbR/MT2646/Rv2570-like"/>
</dbReference>
<sequence>MRTLHTYKDKGSEYWYLAVPFTLIFGAMELETLQAICMQIPRATESVKWDHNLVFAVGGKMFCITNLDGPLMFSVKVPPDSFEEWTLLPGIIPAPYLARAKWIQVQQPGNLSRSEIEDLIKESYRLVVAGLTRQMKKELGLDKQ</sequence>
<keyword evidence="2" id="KW-1185">Reference proteome</keyword>
<dbReference type="GO" id="GO:0003677">
    <property type="term" value="F:DNA binding"/>
    <property type="evidence" value="ECO:0007669"/>
    <property type="project" value="UniProtKB-KW"/>
</dbReference>
<protein>
    <submittedName>
        <fullName evidence="1">Predicted DNA-binding protein, MmcQ/YjbR family</fullName>
    </submittedName>
</protein>
<dbReference type="EMBL" id="FQUO01000002">
    <property type="protein sequence ID" value="SHE65785.1"/>
    <property type="molecule type" value="Genomic_DNA"/>
</dbReference>
<dbReference type="Proteomes" id="UP000184368">
    <property type="component" value="Unassembled WGS sequence"/>
</dbReference>
<dbReference type="PANTHER" id="PTHR35145:SF1">
    <property type="entry name" value="CYTOPLASMIC PROTEIN"/>
    <property type="match status" value="1"/>
</dbReference>
<dbReference type="SUPFAM" id="SSF142906">
    <property type="entry name" value="YjbR-like"/>
    <property type="match status" value="1"/>
</dbReference>
<dbReference type="Gene3D" id="3.90.1150.30">
    <property type="match status" value="1"/>
</dbReference>
<dbReference type="RefSeq" id="WP_083596336.1">
    <property type="nucleotide sequence ID" value="NZ_FQUO01000002.1"/>
</dbReference>
<dbReference type="InterPro" id="IPR007351">
    <property type="entry name" value="YjbR"/>
</dbReference>
<gene>
    <name evidence="1" type="ORF">SAMN05444008_102191</name>
</gene>
<evidence type="ECO:0000313" key="2">
    <source>
        <dbReference type="Proteomes" id="UP000184368"/>
    </source>
</evidence>
<proteinExistence type="predicted"/>
<dbReference type="AlphaFoldDB" id="A0A1M4V9Z9"/>
<reference evidence="1 2" key="1">
    <citation type="submission" date="2016-11" db="EMBL/GenBank/DDBJ databases">
        <authorList>
            <person name="Jaros S."/>
            <person name="Januszkiewicz K."/>
            <person name="Wedrychowicz H."/>
        </authorList>
    </citation>
    <scope>NUCLEOTIDE SEQUENCE [LARGE SCALE GENOMIC DNA]</scope>
    <source>
        <strain evidence="1 2">DSM 26897</strain>
    </source>
</reference>
<accession>A0A1M4V9Z9</accession>
<dbReference type="STRING" id="1302690.BUE76_12760"/>
<dbReference type="InterPro" id="IPR038056">
    <property type="entry name" value="YjbR-like_sf"/>
</dbReference>
<organism evidence="1 2">
    <name type="scientific">Cnuella takakiae</name>
    <dbReference type="NCBI Taxonomy" id="1302690"/>
    <lineage>
        <taxon>Bacteria</taxon>
        <taxon>Pseudomonadati</taxon>
        <taxon>Bacteroidota</taxon>
        <taxon>Chitinophagia</taxon>
        <taxon>Chitinophagales</taxon>
        <taxon>Chitinophagaceae</taxon>
        <taxon>Cnuella</taxon>
    </lineage>
</organism>
<name>A0A1M4V9Z9_9BACT</name>
<dbReference type="PANTHER" id="PTHR35145">
    <property type="entry name" value="CYTOPLASMIC PROTEIN-RELATED"/>
    <property type="match status" value="1"/>
</dbReference>
<evidence type="ECO:0000313" key="1">
    <source>
        <dbReference type="EMBL" id="SHE65785.1"/>
    </source>
</evidence>
<dbReference type="OrthoDB" id="9789813at2"/>